<accession>A0ACB6RKS2</accession>
<reference evidence="1" key="1">
    <citation type="journal article" date="2020" name="Stud. Mycol.">
        <title>101 Dothideomycetes genomes: a test case for predicting lifestyles and emergence of pathogens.</title>
        <authorList>
            <person name="Haridas S."/>
            <person name="Albert R."/>
            <person name="Binder M."/>
            <person name="Bloem J."/>
            <person name="Labutti K."/>
            <person name="Salamov A."/>
            <person name="Andreopoulos B."/>
            <person name="Baker S."/>
            <person name="Barry K."/>
            <person name="Bills G."/>
            <person name="Bluhm B."/>
            <person name="Cannon C."/>
            <person name="Castanera R."/>
            <person name="Culley D."/>
            <person name="Daum C."/>
            <person name="Ezra D."/>
            <person name="Gonzalez J."/>
            <person name="Henrissat B."/>
            <person name="Kuo A."/>
            <person name="Liang C."/>
            <person name="Lipzen A."/>
            <person name="Lutzoni F."/>
            <person name="Magnuson J."/>
            <person name="Mondo S."/>
            <person name="Nolan M."/>
            <person name="Ohm R."/>
            <person name="Pangilinan J."/>
            <person name="Park H.-J."/>
            <person name="Ramirez L."/>
            <person name="Alfaro M."/>
            <person name="Sun H."/>
            <person name="Tritt A."/>
            <person name="Yoshinaga Y."/>
            <person name="Zwiers L.-H."/>
            <person name="Turgeon B."/>
            <person name="Goodwin S."/>
            <person name="Spatafora J."/>
            <person name="Crous P."/>
            <person name="Grigoriev I."/>
        </authorList>
    </citation>
    <scope>NUCLEOTIDE SEQUENCE</scope>
    <source>
        <strain evidence="1">CBS 525.71</strain>
    </source>
</reference>
<gene>
    <name evidence="1" type="ORF">BU25DRAFT_425642</name>
</gene>
<protein>
    <submittedName>
        <fullName evidence="1">Uncharacterized protein</fullName>
    </submittedName>
</protein>
<name>A0ACB6RKS2_9PLEO</name>
<keyword evidence="2" id="KW-1185">Reference proteome</keyword>
<dbReference type="Proteomes" id="UP000799754">
    <property type="component" value="Unassembled WGS sequence"/>
</dbReference>
<evidence type="ECO:0000313" key="2">
    <source>
        <dbReference type="Proteomes" id="UP000799754"/>
    </source>
</evidence>
<dbReference type="EMBL" id="MU006744">
    <property type="protein sequence ID" value="KAF2622471.1"/>
    <property type="molecule type" value="Genomic_DNA"/>
</dbReference>
<comment type="caution">
    <text evidence="1">The sequence shown here is derived from an EMBL/GenBank/DDBJ whole genome shotgun (WGS) entry which is preliminary data.</text>
</comment>
<evidence type="ECO:0000313" key="1">
    <source>
        <dbReference type="EMBL" id="KAF2622471.1"/>
    </source>
</evidence>
<proteinExistence type="predicted"/>
<sequence length="335" mass="38410">MPSNTSHKRTAVEAFPGLLALPSFEPNQNRDEGETHFDRTEEYEENNKDYDDTSQLRFLLDDDIEEDSGYEDNSDYGYESANEGDEDYDIEVPIGFGDALSIREDVLRSSSKFFDTALRERWKEGAFGSINLPEVDTEGFATYAKWVYTGHLYLRGTVDEVLPKRNQVPGPIKTLEWRHWLTCYQTGEYLQDADFRGALVDAVVQLYNRSIAKKKNNSLFFASAEFDRLSGLMKPLLTSARRKSWAYKHSYCCVTEKFVLHEPQLISKVCSEIIQRDDKYCFHAYFFRVLTTLNAPPAQLQKFFLVEDNISITQGSPAYEPTSLEVTTSKDTSLS</sequence>
<organism evidence="1 2">
    <name type="scientific">Macroventuria anomochaeta</name>
    <dbReference type="NCBI Taxonomy" id="301207"/>
    <lineage>
        <taxon>Eukaryota</taxon>
        <taxon>Fungi</taxon>
        <taxon>Dikarya</taxon>
        <taxon>Ascomycota</taxon>
        <taxon>Pezizomycotina</taxon>
        <taxon>Dothideomycetes</taxon>
        <taxon>Pleosporomycetidae</taxon>
        <taxon>Pleosporales</taxon>
        <taxon>Pleosporineae</taxon>
        <taxon>Didymellaceae</taxon>
        <taxon>Macroventuria</taxon>
    </lineage>
</organism>